<gene>
    <name evidence="2" type="ORF">QO012_003503</name>
</gene>
<keyword evidence="3" id="KW-1185">Reference proteome</keyword>
<keyword evidence="1" id="KW-0812">Transmembrane</keyword>
<keyword evidence="1" id="KW-0472">Membrane</keyword>
<reference evidence="2 3" key="1">
    <citation type="submission" date="2023-07" db="EMBL/GenBank/DDBJ databases">
        <title>Genomic Encyclopedia of Type Strains, Phase IV (KMG-IV): sequencing the most valuable type-strain genomes for metagenomic binning, comparative biology and taxonomic classification.</title>
        <authorList>
            <person name="Goeker M."/>
        </authorList>
    </citation>
    <scope>NUCLEOTIDE SEQUENCE [LARGE SCALE GENOMIC DNA]</scope>
    <source>
        <strain evidence="2 3">DSM 19013</strain>
    </source>
</reference>
<dbReference type="Proteomes" id="UP001231124">
    <property type="component" value="Unassembled WGS sequence"/>
</dbReference>
<proteinExistence type="predicted"/>
<protein>
    <submittedName>
        <fullName evidence="2">Uncharacterized protein</fullName>
    </submittedName>
</protein>
<feature type="transmembrane region" description="Helical" evidence="1">
    <location>
        <begin position="15"/>
        <end position="34"/>
    </location>
</feature>
<evidence type="ECO:0000256" key="1">
    <source>
        <dbReference type="SAM" id="Phobius"/>
    </source>
</evidence>
<name>A0ABU0I5P4_9HYPH</name>
<comment type="caution">
    <text evidence="2">The sequence shown here is derived from an EMBL/GenBank/DDBJ whole genome shotgun (WGS) entry which is preliminary data.</text>
</comment>
<sequence length="90" mass="9149">MPETSHRPSSSGERVAAGGIVAVVVATVLAGVLLPNRAPDGARAVADDPSCLEWSDGCSVCQRLPEGQACSLPGIACEPGPQRCLRPARG</sequence>
<dbReference type="EMBL" id="JAUSVP010000011">
    <property type="protein sequence ID" value="MDQ0448991.1"/>
    <property type="molecule type" value="Genomic_DNA"/>
</dbReference>
<evidence type="ECO:0000313" key="2">
    <source>
        <dbReference type="EMBL" id="MDQ0448991.1"/>
    </source>
</evidence>
<organism evidence="2 3">
    <name type="scientific">Methylobacterium aerolatum</name>
    <dbReference type="NCBI Taxonomy" id="418708"/>
    <lineage>
        <taxon>Bacteria</taxon>
        <taxon>Pseudomonadati</taxon>
        <taxon>Pseudomonadota</taxon>
        <taxon>Alphaproteobacteria</taxon>
        <taxon>Hyphomicrobiales</taxon>
        <taxon>Methylobacteriaceae</taxon>
        <taxon>Methylobacterium</taxon>
    </lineage>
</organism>
<accession>A0ABU0I5P4</accession>
<evidence type="ECO:0000313" key="3">
    <source>
        <dbReference type="Proteomes" id="UP001231124"/>
    </source>
</evidence>
<dbReference type="RefSeq" id="WP_238205393.1">
    <property type="nucleotide sequence ID" value="NZ_BPQE01000022.1"/>
</dbReference>
<keyword evidence="1" id="KW-1133">Transmembrane helix</keyword>